<dbReference type="InterPro" id="IPR009030">
    <property type="entry name" value="Growth_fac_rcpt_cys_sf"/>
</dbReference>
<evidence type="ECO:0008006" key="5">
    <source>
        <dbReference type="Google" id="ProtNLM"/>
    </source>
</evidence>
<dbReference type="Pfam" id="PF23091">
    <property type="entry name" value="TNFR_ELAPOR1_6th"/>
    <property type="match status" value="1"/>
</dbReference>
<dbReference type="SUPFAM" id="SSF57184">
    <property type="entry name" value="Growth factor receptor domain"/>
    <property type="match status" value="1"/>
</dbReference>
<dbReference type="InterPro" id="IPR056609">
    <property type="entry name" value="Elapor1-like_3rd"/>
</dbReference>
<organism evidence="3 4">
    <name type="scientific">Teladorsagia circumcincta</name>
    <name type="common">Brown stomach worm</name>
    <name type="synonym">Ostertagia circumcincta</name>
    <dbReference type="NCBI Taxonomy" id="45464"/>
    <lineage>
        <taxon>Eukaryota</taxon>
        <taxon>Metazoa</taxon>
        <taxon>Ecdysozoa</taxon>
        <taxon>Nematoda</taxon>
        <taxon>Chromadorea</taxon>
        <taxon>Rhabditida</taxon>
        <taxon>Rhabditina</taxon>
        <taxon>Rhabditomorpha</taxon>
        <taxon>Strongyloidea</taxon>
        <taxon>Trichostrongylidae</taxon>
        <taxon>Teladorsagia</taxon>
    </lineage>
</organism>
<accession>A0A2G9USJ2</accession>
<dbReference type="Pfam" id="PF23032">
    <property type="entry name" value="GBD_ELAPOR1-like_3rd"/>
    <property type="match status" value="1"/>
</dbReference>
<dbReference type="AlphaFoldDB" id="A0A2G9USJ2"/>
<proteinExistence type="predicted"/>
<dbReference type="PANTHER" id="PTHR22727">
    <property type="entry name" value="PROTEIN CBG13728"/>
    <property type="match status" value="1"/>
</dbReference>
<keyword evidence="4" id="KW-1185">Reference proteome</keyword>
<feature type="domain" description="Elapor1/2 TNF receptor-like" evidence="2">
    <location>
        <begin position="159"/>
        <end position="198"/>
    </location>
</feature>
<dbReference type="SMART" id="SM01411">
    <property type="entry name" value="Ephrin_rec_like"/>
    <property type="match status" value="2"/>
</dbReference>
<sequence length="270" mass="29225">MPKNNRALSLHVDVRNQQCQSYREAMQSMLTKYAGSTKAHRDESNGDWQKRTVDLRTGLAFTRECSLCPPGTSSDGGAAECTPCSPGFYAPKGAAKCPKAEHCSERPACRPADYYPVTEPCMNGTTRTTYKKVQPAVCRADVLGAATLPAPSATRACPPCNPGMAKDANGICVFCPPDHYSQGNACIRCPVETVPNYGYEYVEWDTIPPNIVTRCEYISEEVNTVCDIGEAWMASGTALVSAPSLQRGIALEFELTISEAYKLSLASLSE</sequence>
<evidence type="ECO:0000313" key="4">
    <source>
        <dbReference type="Proteomes" id="UP000230423"/>
    </source>
</evidence>
<dbReference type="OrthoDB" id="439917at2759"/>
<dbReference type="PANTHER" id="PTHR22727:SF15">
    <property type="entry name" value="MRH DOMAIN-CONTAINING PROTEIN"/>
    <property type="match status" value="1"/>
</dbReference>
<dbReference type="InterPro" id="IPR039181">
    <property type="entry name" value="Elapor1/2"/>
</dbReference>
<dbReference type="EMBL" id="KZ345492">
    <property type="protein sequence ID" value="PIO73235.1"/>
    <property type="molecule type" value="Genomic_DNA"/>
</dbReference>
<dbReference type="Proteomes" id="UP000230423">
    <property type="component" value="Unassembled WGS sequence"/>
</dbReference>
<evidence type="ECO:0000313" key="3">
    <source>
        <dbReference type="EMBL" id="PIO73235.1"/>
    </source>
</evidence>
<dbReference type="InterPro" id="IPR056610">
    <property type="entry name" value="Elapor1/2_TNFR-like"/>
</dbReference>
<gene>
    <name evidence="3" type="ORF">TELCIR_04798</name>
</gene>
<feature type="domain" description="Elapor1-like galactose binding" evidence="1">
    <location>
        <begin position="5"/>
        <end position="59"/>
    </location>
</feature>
<evidence type="ECO:0000259" key="2">
    <source>
        <dbReference type="Pfam" id="PF23091"/>
    </source>
</evidence>
<dbReference type="GO" id="GO:0016020">
    <property type="term" value="C:membrane"/>
    <property type="evidence" value="ECO:0007669"/>
    <property type="project" value="TreeGrafter"/>
</dbReference>
<evidence type="ECO:0000259" key="1">
    <source>
        <dbReference type="Pfam" id="PF23032"/>
    </source>
</evidence>
<reference evidence="3 4" key="1">
    <citation type="submission" date="2015-09" db="EMBL/GenBank/DDBJ databases">
        <title>Draft genome of the parasitic nematode Teladorsagia circumcincta isolate WARC Sus (inbred).</title>
        <authorList>
            <person name="Mitreva M."/>
        </authorList>
    </citation>
    <scope>NUCLEOTIDE SEQUENCE [LARGE SCALE GENOMIC DNA]</scope>
    <source>
        <strain evidence="3 4">S</strain>
    </source>
</reference>
<name>A0A2G9USJ2_TELCI</name>
<protein>
    <recommendedName>
        <fullName evidence="5">Tyrosine-protein kinase ephrin type A/B receptor-like domain-containing protein</fullName>
    </recommendedName>
</protein>